<feature type="transmembrane region" description="Helical" evidence="8">
    <location>
        <begin position="406"/>
        <end position="424"/>
    </location>
</feature>
<keyword evidence="12" id="KW-1185">Reference proteome</keyword>
<dbReference type="InterPro" id="IPR019918">
    <property type="entry name" value="Pyrimidine_permease_RutG_pred"/>
</dbReference>
<evidence type="ECO:0000313" key="9">
    <source>
        <dbReference type="EMBL" id="MTD26555.1"/>
    </source>
</evidence>
<keyword evidence="5 8" id="KW-0812">Transmembrane</keyword>
<dbReference type="NCBIfam" id="TIGR00801">
    <property type="entry name" value="ncs2"/>
    <property type="match status" value="1"/>
</dbReference>
<feature type="transmembrane region" description="Helical" evidence="8">
    <location>
        <begin position="349"/>
        <end position="372"/>
    </location>
</feature>
<dbReference type="InterPro" id="IPR006043">
    <property type="entry name" value="NCS2"/>
</dbReference>
<dbReference type="AlphaFoldDB" id="A0A6I6EHQ2"/>
<feature type="transmembrane region" description="Helical" evidence="8">
    <location>
        <begin position="108"/>
        <end position="128"/>
    </location>
</feature>
<sequence>MAGSWFPQWSKTTASTTGIVAPDETLPFGQTVVMGLQHAVAMFGATVLMPLLMGLDPNLSILMSGVGTLLFFLITGGRVPSYLGSSAAFVGVVIAVTGFNGQGLNPNLSVALGGIIACGLVYTLIGFLVMKAGTRWIEKLMPPVVTGAVVMAIGLNLAPIAVRGVSASMFDSWMAVMTVLCIGVVAVFTRGMVQRLLILVGLIVAWAIYALLTNGLGLGKPVDFSLLANAPWFGMPLVTSPTFSTQAMVMIAPVAVILVAENLGHIKAVAGMTGRNLDPYMGRAFVGDGVATMLSGGVGGSGVTTYAENIGVMAVTKVYSTLVFVAAALIAMVLGFSPKFGALIHTIPGPVIGGASIVVFGLIAVAGARIWVQNSVDLSQNGNLIMVAVTLVLGAGDFALKIGSFTLGGIGTATFGAILLNALLSHKRAAALSGSSVVPQDL</sequence>
<accession>A0A6I6EHQ2</accession>
<feature type="transmembrane region" description="Helical" evidence="8">
    <location>
        <begin position="318"/>
        <end position="337"/>
    </location>
</feature>
<dbReference type="EMBL" id="CP046509">
    <property type="protein sequence ID" value="QGU88138.1"/>
    <property type="molecule type" value="Genomic_DNA"/>
</dbReference>
<dbReference type="KEGG" id="erwi:GN242_13290"/>
<dbReference type="GO" id="GO:0015218">
    <property type="term" value="F:pyrimidine nucleotide transmembrane transporter activity"/>
    <property type="evidence" value="ECO:0007669"/>
    <property type="project" value="InterPro"/>
</dbReference>
<organism evidence="10 11">
    <name type="scientific">Erwinia sorbitola</name>
    <dbReference type="NCBI Taxonomy" id="2681984"/>
    <lineage>
        <taxon>Bacteria</taxon>
        <taxon>Pseudomonadati</taxon>
        <taxon>Pseudomonadota</taxon>
        <taxon>Gammaproteobacteria</taxon>
        <taxon>Enterobacterales</taxon>
        <taxon>Erwiniaceae</taxon>
        <taxon>Erwinia</taxon>
    </lineage>
</organism>
<evidence type="ECO:0000256" key="2">
    <source>
        <dbReference type="ARBA" id="ARBA00008821"/>
    </source>
</evidence>
<keyword evidence="4" id="KW-1003">Cell membrane</keyword>
<proteinExistence type="inferred from homology"/>
<evidence type="ECO:0000256" key="4">
    <source>
        <dbReference type="ARBA" id="ARBA00022475"/>
    </source>
</evidence>
<dbReference type="InterPro" id="IPR006042">
    <property type="entry name" value="Xan_ur_permease"/>
</dbReference>
<keyword evidence="6 8" id="KW-1133">Transmembrane helix</keyword>
<feature type="transmembrane region" description="Helical" evidence="8">
    <location>
        <begin position="172"/>
        <end position="189"/>
    </location>
</feature>
<evidence type="ECO:0000256" key="7">
    <source>
        <dbReference type="ARBA" id="ARBA00023136"/>
    </source>
</evidence>
<name>A0A6I6EHQ2_9GAMM</name>
<keyword evidence="7 8" id="KW-0472">Membrane</keyword>
<evidence type="ECO:0000313" key="11">
    <source>
        <dbReference type="Proteomes" id="UP000424752"/>
    </source>
</evidence>
<dbReference type="Proteomes" id="UP000480164">
    <property type="component" value="Unassembled WGS sequence"/>
</dbReference>
<dbReference type="Proteomes" id="UP000424752">
    <property type="component" value="Chromosome"/>
</dbReference>
<evidence type="ECO:0000256" key="3">
    <source>
        <dbReference type="ARBA" id="ARBA00022448"/>
    </source>
</evidence>
<feature type="transmembrane region" description="Helical" evidence="8">
    <location>
        <begin position="140"/>
        <end position="160"/>
    </location>
</feature>
<comment type="subcellular location">
    <subcellularLocation>
        <location evidence="1">Cell membrane</location>
        <topology evidence="1">Multi-pass membrane protein</topology>
    </subcellularLocation>
</comment>
<accession>A0A6L6GLV1</accession>
<evidence type="ECO:0000256" key="6">
    <source>
        <dbReference type="ARBA" id="ARBA00022989"/>
    </source>
</evidence>
<dbReference type="NCBIfam" id="TIGR03616">
    <property type="entry name" value="RutG"/>
    <property type="match status" value="1"/>
</dbReference>
<keyword evidence="3" id="KW-0813">Transport</keyword>
<dbReference type="PANTHER" id="PTHR42810:SF4">
    <property type="entry name" value="URIC ACID TRANSPORTER UACT"/>
    <property type="match status" value="1"/>
</dbReference>
<evidence type="ECO:0000313" key="10">
    <source>
        <dbReference type="EMBL" id="QGU88138.1"/>
    </source>
</evidence>
<evidence type="ECO:0000256" key="1">
    <source>
        <dbReference type="ARBA" id="ARBA00004651"/>
    </source>
</evidence>
<dbReference type="GO" id="GO:0005886">
    <property type="term" value="C:plasma membrane"/>
    <property type="evidence" value="ECO:0007669"/>
    <property type="project" value="UniProtKB-SubCell"/>
</dbReference>
<feature type="transmembrane region" description="Helical" evidence="8">
    <location>
        <begin position="59"/>
        <end position="75"/>
    </location>
</feature>
<feature type="transmembrane region" description="Helical" evidence="8">
    <location>
        <begin position="82"/>
        <end position="102"/>
    </location>
</feature>
<dbReference type="GO" id="GO:0042907">
    <property type="term" value="F:xanthine transmembrane transporter activity"/>
    <property type="evidence" value="ECO:0007669"/>
    <property type="project" value="TreeGrafter"/>
</dbReference>
<dbReference type="PANTHER" id="PTHR42810">
    <property type="entry name" value="PURINE PERMEASE C1399.01C-RELATED"/>
    <property type="match status" value="1"/>
</dbReference>
<gene>
    <name evidence="10" type="primary">rutG</name>
    <name evidence="9" type="ORF">GK011_06295</name>
    <name evidence="10" type="ORF">GN242_13290</name>
</gene>
<dbReference type="Pfam" id="PF00860">
    <property type="entry name" value="Xan_ur_permease"/>
    <property type="match status" value="1"/>
</dbReference>
<evidence type="ECO:0000256" key="8">
    <source>
        <dbReference type="SAM" id="Phobius"/>
    </source>
</evidence>
<dbReference type="RefSeq" id="WP_154751887.1">
    <property type="nucleotide sequence ID" value="NZ_CP046509.1"/>
</dbReference>
<dbReference type="EMBL" id="WLZX01000002">
    <property type="protein sequence ID" value="MTD26555.1"/>
    <property type="molecule type" value="Genomic_DNA"/>
</dbReference>
<reference evidence="9 12" key="1">
    <citation type="submission" date="2019-11" db="EMBL/GenBank/DDBJ databases">
        <title>Erwinia sp. nov., isolated from feces of birds in Tibet plateau of China.</title>
        <authorList>
            <person name="Ge Y."/>
        </authorList>
    </citation>
    <scope>NUCLEOTIDE SEQUENCE [LARGE SCALE GENOMIC DNA]</scope>
    <source>
        <strain evidence="9 12">J316</strain>
    </source>
</reference>
<reference evidence="10 11" key="2">
    <citation type="submission" date="2019-12" db="EMBL/GenBank/DDBJ databases">
        <title>Erwinia sp. nov., isolated from droppings of birds in the Qinghai-Tiebt plateau of China.</title>
        <authorList>
            <person name="Ge Y."/>
        </authorList>
    </citation>
    <scope>NUCLEOTIDE SEQUENCE [LARGE SCALE GENOMIC DNA]</scope>
    <source>
        <strain evidence="10 11">J780</strain>
    </source>
</reference>
<evidence type="ECO:0000256" key="5">
    <source>
        <dbReference type="ARBA" id="ARBA00022692"/>
    </source>
</evidence>
<comment type="similarity">
    <text evidence="2">Belongs to the nucleobase:cation symporter-2 (NCS2) (TC 2.A.40) family.</text>
</comment>
<evidence type="ECO:0000313" key="12">
    <source>
        <dbReference type="Proteomes" id="UP000480164"/>
    </source>
</evidence>
<dbReference type="PROSITE" id="PS01116">
    <property type="entry name" value="XANTH_URACIL_PERMASE"/>
    <property type="match status" value="1"/>
</dbReference>
<protein>
    <submittedName>
        <fullName evidence="10">Pyrimidine utilization transport protein G</fullName>
    </submittedName>
</protein>
<feature type="transmembrane region" description="Helical" evidence="8">
    <location>
        <begin position="196"/>
        <end position="218"/>
    </location>
</feature>
<feature type="transmembrane region" description="Helical" evidence="8">
    <location>
        <begin position="238"/>
        <end position="260"/>
    </location>
</feature>